<keyword evidence="3" id="KW-1185">Reference proteome</keyword>
<protein>
    <submittedName>
        <fullName evidence="2 4">Uncharacterized protein</fullName>
    </submittedName>
</protein>
<dbReference type="Proteomes" id="UP000280834">
    <property type="component" value="Unassembled WGS sequence"/>
</dbReference>
<reference evidence="4" key="1">
    <citation type="submission" date="2017-02" db="UniProtKB">
        <authorList>
            <consortium name="WormBaseParasite"/>
        </authorList>
    </citation>
    <scope>IDENTIFICATION</scope>
</reference>
<sequence length="175" mass="19436">MASPRTRARPSSAKNARLQPTRPRCIGQRNGLTPQRQRDYRRTRDIASRGPPPGDRTGSAGLLRSRPEITGDRQGHARLEHGHECRRPLAFPPRYRYRPPGHHLHRLHAPPRGRARRSARLGLAPSHLGQVPDAGRQPLSGPQESHPTGLTRTPCNAATCSPRSQACRSRLPSHC</sequence>
<feature type="compositionally biased region" description="Basic and acidic residues" evidence="1">
    <location>
        <begin position="65"/>
        <end position="87"/>
    </location>
</feature>
<feature type="compositionally biased region" description="Basic and acidic residues" evidence="1">
    <location>
        <begin position="36"/>
        <end position="47"/>
    </location>
</feature>
<evidence type="ECO:0000313" key="4">
    <source>
        <dbReference type="WBParaSite" id="BTMF_0000529401-mRNA-1"/>
    </source>
</evidence>
<dbReference type="WBParaSite" id="BTMF_0000529401-mRNA-1">
    <property type="protein sequence ID" value="BTMF_0000529401-mRNA-1"/>
    <property type="gene ID" value="BTMF_0000529401"/>
</dbReference>
<organism evidence="4">
    <name type="scientific">Brugia timori</name>
    <dbReference type="NCBI Taxonomy" id="42155"/>
    <lineage>
        <taxon>Eukaryota</taxon>
        <taxon>Metazoa</taxon>
        <taxon>Ecdysozoa</taxon>
        <taxon>Nematoda</taxon>
        <taxon>Chromadorea</taxon>
        <taxon>Rhabditida</taxon>
        <taxon>Spirurina</taxon>
        <taxon>Spiruromorpha</taxon>
        <taxon>Filarioidea</taxon>
        <taxon>Onchocercidae</taxon>
        <taxon>Brugia</taxon>
    </lineage>
</organism>
<dbReference type="AlphaFoldDB" id="A0A0R3QFZ5"/>
<feature type="region of interest" description="Disordered" evidence="1">
    <location>
        <begin position="1"/>
        <end position="163"/>
    </location>
</feature>
<dbReference type="EMBL" id="UZAG01004576">
    <property type="protein sequence ID" value="VDO17013.1"/>
    <property type="molecule type" value="Genomic_DNA"/>
</dbReference>
<gene>
    <name evidence="2" type="ORF">BTMF_LOCUS4574</name>
</gene>
<name>A0A0R3QFZ5_9BILA</name>
<evidence type="ECO:0000313" key="3">
    <source>
        <dbReference type="Proteomes" id="UP000280834"/>
    </source>
</evidence>
<feature type="compositionally biased region" description="Basic residues" evidence="1">
    <location>
        <begin position="95"/>
        <end position="119"/>
    </location>
</feature>
<reference evidence="2 3" key="2">
    <citation type="submission" date="2018-11" db="EMBL/GenBank/DDBJ databases">
        <authorList>
            <consortium name="Pathogen Informatics"/>
        </authorList>
    </citation>
    <scope>NUCLEOTIDE SEQUENCE [LARGE SCALE GENOMIC DNA]</scope>
</reference>
<evidence type="ECO:0000313" key="2">
    <source>
        <dbReference type="EMBL" id="VDO17013.1"/>
    </source>
</evidence>
<accession>A0A0R3QFZ5</accession>
<proteinExistence type="predicted"/>
<evidence type="ECO:0000256" key="1">
    <source>
        <dbReference type="SAM" id="MobiDB-lite"/>
    </source>
</evidence>
<feature type="compositionally biased region" description="Polar residues" evidence="1">
    <location>
        <begin position="140"/>
        <end position="163"/>
    </location>
</feature>